<comment type="caution">
    <text evidence="2">The sequence shown here is derived from an EMBL/GenBank/DDBJ whole genome shotgun (WGS) entry which is preliminary data.</text>
</comment>
<keyword evidence="3" id="KW-1185">Reference proteome</keyword>
<feature type="region of interest" description="Disordered" evidence="1">
    <location>
        <begin position="21"/>
        <end position="67"/>
    </location>
</feature>
<evidence type="ECO:0000313" key="3">
    <source>
        <dbReference type="Proteomes" id="UP000278746"/>
    </source>
</evidence>
<dbReference type="Proteomes" id="UP000278746">
    <property type="component" value="Unassembled WGS sequence"/>
</dbReference>
<feature type="compositionally biased region" description="Basic and acidic residues" evidence="1">
    <location>
        <begin position="58"/>
        <end position="67"/>
    </location>
</feature>
<organism evidence="2 3">
    <name type="scientific">Alteribacter keqinensis</name>
    <dbReference type="NCBI Taxonomy" id="2483800"/>
    <lineage>
        <taxon>Bacteria</taxon>
        <taxon>Bacillati</taxon>
        <taxon>Bacillota</taxon>
        <taxon>Bacilli</taxon>
        <taxon>Bacillales</taxon>
        <taxon>Bacillaceae</taxon>
        <taxon>Alteribacter</taxon>
    </lineage>
</organism>
<dbReference type="OrthoDB" id="2887487at2"/>
<gene>
    <name evidence="2" type="ORF">EBO34_13670</name>
</gene>
<name>A0A3M7TQ39_9BACI</name>
<protein>
    <submittedName>
        <fullName evidence="2">Uncharacterized protein</fullName>
    </submittedName>
</protein>
<reference evidence="2 3" key="1">
    <citation type="submission" date="2018-10" db="EMBL/GenBank/DDBJ databases">
        <title>Bacillus Keqinensis sp. nov., a moderately halophilic bacterium isolated from a saline-alkaline lake.</title>
        <authorList>
            <person name="Wang H."/>
        </authorList>
    </citation>
    <scope>NUCLEOTIDE SEQUENCE [LARGE SCALE GENOMIC DNA]</scope>
    <source>
        <strain evidence="2 3">KQ-3</strain>
    </source>
</reference>
<evidence type="ECO:0000256" key="1">
    <source>
        <dbReference type="SAM" id="MobiDB-lite"/>
    </source>
</evidence>
<dbReference type="RefSeq" id="WP_122899478.1">
    <property type="nucleotide sequence ID" value="NZ_RHIB01000002.1"/>
</dbReference>
<dbReference type="AlphaFoldDB" id="A0A3M7TQ39"/>
<accession>A0A3M7TQ39</accession>
<dbReference type="EMBL" id="RHIB01000002">
    <property type="protein sequence ID" value="RNA67756.1"/>
    <property type="molecule type" value="Genomic_DNA"/>
</dbReference>
<sequence length="67" mass="7751">MGKKDFFKDLERLLKDLETSDHSTVVRSEERRLGDKKKGPVLRTDYSIRGQVGIPQPGRDRKPKPDE</sequence>
<feature type="compositionally biased region" description="Basic and acidic residues" evidence="1">
    <location>
        <begin position="27"/>
        <end position="38"/>
    </location>
</feature>
<evidence type="ECO:0000313" key="2">
    <source>
        <dbReference type="EMBL" id="RNA67756.1"/>
    </source>
</evidence>
<proteinExistence type="predicted"/>